<dbReference type="AlphaFoldDB" id="A0A0H3ZXM7"/>
<protein>
    <submittedName>
        <fullName evidence="1">Uncharacterized protein</fullName>
    </submittedName>
</protein>
<reference evidence="1" key="1">
    <citation type="journal article" date="2015" name="MBio">
        <title>Eco-Evolutionary Dynamics of Episomes among Ecologically Cohesive Bacterial Populations.</title>
        <authorList>
            <person name="Xue H."/>
            <person name="Cordero O.X."/>
            <person name="Camas F.M."/>
            <person name="Trimble W."/>
            <person name="Meyer F."/>
            <person name="Guglielmini J."/>
            <person name="Rocha E.P."/>
            <person name="Polz M.F."/>
        </authorList>
    </citation>
    <scope>NUCLEOTIDE SEQUENCE</scope>
    <source>
        <strain evidence="1">1S_139</strain>
    </source>
</reference>
<evidence type="ECO:0000313" key="1">
    <source>
        <dbReference type="EMBL" id="AKN39327.1"/>
    </source>
</evidence>
<name>A0A0H3ZXM7_9VIBR</name>
<organism evidence="1">
    <name type="scientific">Vibrio crassostreae</name>
    <dbReference type="NCBI Taxonomy" id="246167"/>
    <lineage>
        <taxon>Bacteria</taxon>
        <taxon>Pseudomonadati</taxon>
        <taxon>Pseudomonadota</taxon>
        <taxon>Gammaproteobacteria</taxon>
        <taxon>Vibrionales</taxon>
        <taxon>Vibrionaceae</taxon>
        <taxon>Vibrio</taxon>
    </lineage>
</organism>
<proteinExistence type="predicted"/>
<accession>A0A0H3ZXM7</accession>
<sequence>MENYDRLKGSLRSIAFGINLFPRCEKTSFGELAFRSTYTNFHPR</sequence>
<dbReference type="EMBL" id="KP795641">
    <property type="protein sequence ID" value="AKN39327.1"/>
    <property type="molecule type" value="Genomic_DNA"/>
</dbReference>